<accession>A0A2G5UL26</accession>
<organism evidence="3 4">
    <name type="scientific">Caenorhabditis nigoni</name>
    <dbReference type="NCBI Taxonomy" id="1611254"/>
    <lineage>
        <taxon>Eukaryota</taxon>
        <taxon>Metazoa</taxon>
        <taxon>Ecdysozoa</taxon>
        <taxon>Nematoda</taxon>
        <taxon>Chromadorea</taxon>
        <taxon>Rhabditida</taxon>
        <taxon>Rhabditina</taxon>
        <taxon>Rhabditomorpha</taxon>
        <taxon>Rhabditoidea</taxon>
        <taxon>Rhabditidae</taxon>
        <taxon>Peloderinae</taxon>
        <taxon>Caenorhabditis</taxon>
    </lineage>
</organism>
<protein>
    <submittedName>
        <fullName evidence="3">Uncharacterized protein</fullName>
    </submittedName>
</protein>
<feature type="region of interest" description="Disordered" evidence="1">
    <location>
        <begin position="50"/>
        <end position="88"/>
    </location>
</feature>
<proteinExistence type="predicted"/>
<dbReference type="Proteomes" id="UP000230233">
    <property type="component" value="Chromosome III"/>
</dbReference>
<dbReference type="AlphaFoldDB" id="A0A2G5UL26"/>
<dbReference type="EMBL" id="PDUG01000003">
    <property type="protein sequence ID" value="PIC40260.1"/>
    <property type="molecule type" value="Genomic_DNA"/>
</dbReference>
<name>A0A2G5UL26_9PELO</name>
<feature type="chain" id="PRO_5013862207" evidence="2">
    <location>
        <begin position="24"/>
        <end position="110"/>
    </location>
</feature>
<feature type="compositionally biased region" description="Acidic residues" evidence="1">
    <location>
        <begin position="63"/>
        <end position="77"/>
    </location>
</feature>
<evidence type="ECO:0000256" key="1">
    <source>
        <dbReference type="SAM" id="MobiDB-lite"/>
    </source>
</evidence>
<evidence type="ECO:0000313" key="4">
    <source>
        <dbReference type="Proteomes" id="UP000230233"/>
    </source>
</evidence>
<keyword evidence="4" id="KW-1185">Reference proteome</keyword>
<evidence type="ECO:0000256" key="2">
    <source>
        <dbReference type="SAM" id="SignalP"/>
    </source>
</evidence>
<evidence type="ECO:0000313" key="3">
    <source>
        <dbReference type="EMBL" id="PIC40260.1"/>
    </source>
</evidence>
<sequence>MQEMLHKTTLLFLTVALIGVAFGEDGWVTSHGRFGVTWYRVPEATTHGGWFSGVTAPGGLPEEPVEPVEPEPEPEEAEPQKEEKEARSRLEAVYDIPASRCALVALLLIF</sequence>
<feature type="compositionally biased region" description="Basic and acidic residues" evidence="1">
    <location>
        <begin position="78"/>
        <end position="88"/>
    </location>
</feature>
<gene>
    <name evidence="3" type="primary">Cni-mss-2</name>
    <name evidence="3" type="synonym">Cnig_chr_III.g11663</name>
    <name evidence="3" type="ORF">B9Z55_011663</name>
</gene>
<comment type="caution">
    <text evidence="3">The sequence shown here is derived from an EMBL/GenBank/DDBJ whole genome shotgun (WGS) entry which is preliminary data.</text>
</comment>
<feature type="signal peptide" evidence="2">
    <location>
        <begin position="1"/>
        <end position="23"/>
    </location>
</feature>
<keyword evidence="2" id="KW-0732">Signal</keyword>
<reference evidence="4" key="1">
    <citation type="submission" date="2017-10" db="EMBL/GenBank/DDBJ databases">
        <title>Rapid genome shrinkage in a self-fertile nematode reveals novel sperm competition proteins.</title>
        <authorList>
            <person name="Yin D."/>
            <person name="Schwarz E.M."/>
            <person name="Thomas C.G."/>
            <person name="Felde R.L."/>
            <person name="Korf I.F."/>
            <person name="Cutter A.D."/>
            <person name="Schartner C.M."/>
            <person name="Ralston E.J."/>
            <person name="Meyer B.J."/>
            <person name="Haag E.S."/>
        </authorList>
    </citation>
    <scope>NUCLEOTIDE SEQUENCE [LARGE SCALE GENOMIC DNA]</scope>
    <source>
        <strain evidence="4">JU1422</strain>
    </source>
</reference>